<accession>A0AA96R3Q2</accession>
<dbReference type="EMBL" id="OR481006">
    <property type="protein sequence ID" value="WNO47411.1"/>
    <property type="molecule type" value="Genomic_DNA"/>
</dbReference>
<protein>
    <submittedName>
        <fullName evidence="1">Uncharacterized protein</fullName>
    </submittedName>
</protein>
<sequence>MNPVLYDLYEFQKYGDIEDYYKYRKLCVDTLSWRMYSFYWKSKYFWNLLVGKRI</sequence>
<organism evidence="1">
    <name type="scientific">Staphylococcus phage vB_VibM_10AMN12</name>
    <dbReference type="NCBI Taxonomy" id="3076785"/>
    <lineage>
        <taxon>Viruses</taxon>
        <taxon>Duplodnaviria</taxon>
        <taxon>Heunggongvirae</taxon>
        <taxon>Uroviricota</taxon>
        <taxon>Caudoviricetes</taxon>
    </lineage>
</organism>
<proteinExistence type="predicted"/>
<name>A0AA96R3Q2_9CAUD</name>
<reference evidence="1" key="1">
    <citation type="submission" date="2023-08" db="EMBL/GenBank/DDBJ databases">
        <authorList>
            <person name="Nazir A."/>
        </authorList>
    </citation>
    <scope>NUCLEOTIDE SEQUENCE</scope>
</reference>
<evidence type="ECO:0000313" key="1">
    <source>
        <dbReference type="EMBL" id="WNO47411.1"/>
    </source>
</evidence>